<dbReference type="InterPro" id="IPR046335">
    <property type="entry name" value="LacI/GalR-like_sensor"/>
</dbReference>
<dbReference type="PANTHER" id="PTHR30146">
    <property type="entry name" value="LACI-RELATED TRANSCRIPTIONAL REPRESSOR"/>
    <property type="match status" value="1"/>
</dbReference>
<dbReference type="PANTHER" id="PTHR30146:SF109">
    <property type="entry name" value="HTH-TYPE TRANSCRIPTIONAL REGULATOR GALS"/>
    <property type="match status" value="1"/>
</dbReference>
<name>A0ABS0TJQ2_9FLAO</name>
<evidence type="ECO:0000256" key="1">
    <source>
        <dbReference type="ARBA" id="ARBA00023015"/>
    </source>
</evidence>
<dbReference type="PROSITE" id="PS50932">
    <property type="entry name" value="HTH_LACI_2"/>
    <property type="match status" value="1"/>
</dbReference>
<evidence type="ECO:0000259" key="4">
    <source>
        <dbReference type="PROSITE" id="PS50932"/>
    </source>
</evidence>
<dbReference type="GO" id="GO:0003677">
    <property type="term" value="F:DNA binding"/>
    <property type="evidence" value="ECO:0007669"/>
    <property type="project" value="UniProtKB-KW"/>
</dbReference>
<dbReference type="Gene3D" id="1.10.260.40">
    <property type="entry name" value="lambda repressor-like DNA-binding domains"/>
    <property type="match status" value="1"/>
</dbReference>
<keyword evidence="6" id="KW-1185">Reference proteome</keyword>
<dbReference type="InterPro" id="IPR000843">
    <property type="entry name" value="HTH_LacI"/>
</dbReference>
<keyword evidence="3" id="KW-0804">Transcription</keyword>
<dbReference type="Pfam" id="PF00356">
    <property type="entry name" value="LacI"/>
    <property type="match status" value="1"/>
</dbReference>
<protein>
    <submittedName>
        <fullName evidence="5">LacI family DNA-binding transcriptional regulator</fullName>
    </submittedName>
</protein>
<reference evidence="5 6" key="1">
    <citation type="submission" date="2020-12" db="EMBL/GenBank/DDBJ databases">
        <title>Salegentibacter orientalis sp. nov., isolated from costal sediment.</title>
        <authorList>
            <person name="Lian F.-B."/>
        </authorList>
    </citation>
    <scope>NUCLEOTIDE SEQUENCE [LARGE SCALE GENOMIC DNA]</scope>
    <source>
        <strain evidence="5 6">F60176</strain>
    </source>
</reference>
<evidence type="ECO:0000313" key="6">
    <source>
        <dbReference type="Proteomes" id="UP000635665"/>
    </source>
</evidence>
<dbReference type="EMBL" id="JAEHNY010000015">
    <property type="protein sequence ID" value="MBI6121261.1"/>
    <property type="molecule type" value="Genomic_DNA"/>
</dbReference>
<dbReference type="SUPFAM" id="SSF53822">
    <property type="entry name" value="Periplasmic binding protein-like I"/>
    <property type="match status" value="1"/>
</dbReference>
<dbReference type="CDD" id="cd06267">
    <property type="entry name" value="PBP1_LacI_sugar_binding-like"/>
    <property type="match status" value="1"/>
</dbReference>
<dbReference type="Gene3D" id="3.40.50.2300">
    <property type="match status" value="2"/>
</dbReference>
<evidence type="ECO:0000313" key="5">
    <source>
        <dbReference type="EMBL" id="MBI6121261.1"/>
    </source>
</evidence>
<organism evidence="5 6">
    <name type="scientific">Salegentibacter maritimus</name>
    <dbReference type="NCBI Taxonomy" id="2794347"/>
    <lineage>
        <taxon>Bacteria</taxon>
        <taxon>Pseudomonadati</taxon>
        <taxon>Bacteroidota</taxon>
        <taxon>Flavobacteriia</taxon>
        <taxon>Flavobacteriales</taxon>
        <taxon>Flavobacteriaceae</taxon>
        <taxon>Salegentibacter</taxon>
    </lineage>
</organism>
<dbReference type="SUPFAM" id="SSF47413">
    <property type="entry name" value="lambda repressor-like DNA-binding domains"/>
    <property type="match status" value="1"/>
</dbReference>
<evidence type="ECO:0000256" key="3">
    <source>
        <dbReference type="ARBA" id="ARBA00023163"/>
    </source>
</evidence>
<gene>
    <name evidence="5" type="ORF">I6U50_14640</name>
</gene>
<dbReference type="SMART" id="SM00354">
    <property type="entry name" value="HTH_LACI"/>
    <property type="match status" value="1"/>
</dbReference>
<keyword evidence="2 5" id="KW-0238">DNA-binding</keyword>
<keyword evidence="1" id="KW-0805">Transcription regulation</keyword>
<comment type="caution">
    <text evidence="5">The sequence shown here is derived from an EMBL/GenBank/DDBJ whole genome shotgun (WGS) entry which is preliminary data.</text>
</comment>
<dbReference type="CDD" id="cd01392">
    <property type="entry name" value="HTH_LacI"/>
    <property type="match status" value="1"/>
</dbReference>
<dbReference type="InterPro" id="IPR028082">
    <property type="entry name" value="Peripla_BP_I"/>
</dbReference>
<evidence type="ECO:0000256" key="2">
    <source>
        <dbReference type="ARBA" id="ARBA00023125"/>
    </source>
</evidence>
<proteinExistence type="predicted"/>
<dbReference type="InterPro" id="IPR010982">
    <property type="entry name" value="Lambda_DNA-bd_dom_sf"/>
</dbReference>
<accession>A0ABS0TJQ2</accession>
<dbReference type="RefSeq" id="WP_193711201.1">
    <property type="nucleotide sequence ID" value="NZ_JAEHNY010000015.1"/>
</dbReference>
<sequence>MKNHRTTIHDIARELKIDSSTVSRALNNNSKVTAKTKAKVIAKAKELGYQRNLLASNLRQSKSNTIGVVVPRISRYFFSTVIAGIEESAFKTGFNVVICQSQESLEKEQAIIKNLISNRVDGVIISIAMETQNGEHLKQLKNNGIPLVFFDRFCPEVQESSQVLIDDQQAAYDAVNHLISQGCSKIVHFSGPQTLEIYKNRLRGYKLALLENNLPFKEELVINSPLMEANGYEETQKLLDAKIDFDGIFSANDIAAIGALKHLKEKGKRIPEDIAVIGFSNEPSSKVIEPPLSTIDQSAFEIGKNAYDLLIDNIKRGEKEVLHKTITLKSTLLARGSSLRKK</sequence>
<dbReference type="Pfam" id="PF13377">
    <property type="entry name" value="Peripla_BP_3"/>
    <property type="match status" value="1"/>
</dbReference>
<dbReference type="Proteomes" id="UP000635665">
    <property type="component" value="Unassembled WGS sequence"/>
</dbReference>
<feature type="domain" description="HTH lacI-type" evidence="4">
    <location>
        <begin position="6"/>
        <end position="60"/>
    </location>
</feature>